<evidence type="ECO:0000256" key="4">
    <source>
        <dbReference type="ARBA" id="ARBA00010231"/>
    </source>
</evidence>
<keyword evidence="17" id="KW-1185">Reference proteome</keyword>
<dbReference type="Gene3D" id="3.40.120.10">
    <property type="entry name" value="Alpha-D-Glucose-1,6-Bisphosphate, subunit A, domain 3"/>
    <property type="match status" value="3"/>
</dbReference>
<feature type="domain" description="Alpha-D-phosphohexomutase alpha/beta/alpha" evidence="15">
    <location>
        <begin position="314"/>
        <end position="438"/>
    </location>
</feature>
<dbReference type="GO" id="GO:0000287">
    <property type="term" value="F:magnesium ion binding"/>
    <property type="evidence" value="ECO:0007669"/>
    <property type="project" value="InterPro"/>
</dbReference>
<evidence type="ECO:0000256" key="12">
    <source>
        <dbReference type="RuleBase" id="RU004326"/>
    </source>
</evidence>
<dbReference type="InterPro" id="IPR005845">
    <property type="entry name" value="A-D-PHexomutase_a/b/a-II"/>
</dbReference>
<dbReference type="EMBL" id="ADLT01000010">
    <property type="protein sequence ID" value="EHO63725.1"/>
    <property type="molecule type" value="Genomic_DNA"/>
</dbReference>
<evidence type="ECO:0000313" key="16">
    <source>
        <dbReference type="EMBL" id="EHO63725.1"/>
    </source>
</evidence>
<dbReference type="eggNOG" id="COG1109">
    <property type="taxonomic scope" value="Bacteria"/>
</dbReference>
<dbReference type="Pfam" id="PF02878">
    <property type="entry name" value="PGM_PMM_I"/>
    <property type="match status" value="1"/>
</dbReference>
<comment type="pathway">
    <text evidence="2">Glycolipid metabolism; diglucosyl-diacylglycerol biosynthesis.</text>
</comment>
<dbReference type="SUPFAM" id="SSF53738">
    <property type="entry name" value="Phosphoglucomutase, first 3 domains"/>
    <property type="match status" value="3"/>
</dbReference>
<evidence type="ECO:0000313" key="17">
    <source>
        <dbReference type="Proteomes" id="UP000003277"/>
    </source>
</evidence>
<dbReference type="SUPFAM" id="SSF55957">
    <property type="entry name" value="Phosphoglucomutase, C-terminal domain"/>
    <property type="match status" value="1"/>
</dbReference>
<keyword evidence="8" id="KW-0413">Isomerase</keyword>
<evidence type="ECO:0000256" key="11">
    <source>
        <dbReference type="ARBA" id="ARBA00041467"/>
    </source>
</evidence>
<dbReference type="InterPro" id="IPR036900">
    <property type="entry name" value="A-D-PHexomutase_C_sf"/>
</dbReference>
<dbReference type="OrthoDB" id="9806956at2"/>
<dbReference type="HOGENOM" id="CLU_016950_0_0_9"/>
<dbReference type="InterPro" id="IPR005846">
    <property type="entry name" value="A-D-PHexomutase_a/b/a-III"/>
</dbReference>
<comment type="caution">
    <text evidence="16">The sequence shown here is derived from an EMBL/GenBank/DDBJ whole genome shotgun (WGS) entry which is preliminary data.</text>
</comment>
<dbReference type="Gene3D" id="3.30.310.50">
    <property type="entry name" value="Alpha-D-phosphohexomutase, C-terminal domain"/>
    <property type="match status" value="1"/>
</dbReference>
<dbReference type="Proteomes" id="UP000003277">
    <property type="component" value="Unassembled WGS sequence"/>
</dbReference>
<evidence type="ECO:0000256" key="2">
    <source>
        <dbReference type="ARBA" id="ARBA00005164"/>
    </source>
</evidence>
<keyword evidence="6 12" id="KW-0479">Metal-binding</keyword>
<keyword evidence="7 12" id="KW-0460">Magnesium</keyword>
<dbReference type="RefSeq" id="WP_008858873.1">
    <property type="nucleotide sequence ID" value="NZ_JH591187.1"/>
</dbReference>
<dbReference type="CDD" id="cd05799">
    <property type="entry name" value="PGM2"/>
    <property type="match status" value="1"/>
</dbReference>
<protein>
    <recommendedName>
        <fullName evidence="9">Phosphoglucomutase</fullName>
    </recommendedName>
    <alternativeName>
        <fullName evidence="11">Alpha-phosphoglucomutase</fullName>
    </alternativeName>
    <alternativeName>
        <fullName evidence="10">Glucose phosphomutase</fullName>
    </alternativeName>
</protein>
<gene>
    <name evidence="16" type="ORF">HMPREF9453_00367</name>
</gene>
<dbReference type="Pfam" id="PF02879">
    <property type="entry name" value="PGM_PMM_II"/>
    <property type="match status" value="1"/>
</dbReference>
<feature type="domain" description="Alpha-D-phosphohexomutase alpha/beta/alpha" evidence="13">
    <location>
        <begin position="40"/>
        <end position="178"/>
    </location>
</feature>
<keyword evidence="5" id="KW-0597">Phosphoprotein</keyword>
<dbReference type="PANTHER" id="PTHR45745">
    <property type="entry name" value="PHOSPHOMANNOMUTASE 45A"/>
    <property type="match status" value="1"/>
</dbReference>
<dbReference type="PRINTS" id="PR00509">
    <property type="entry name" value="PGMPMM"/>
</dbReference>
<evidence type="ECO:0000256" key="1">
    <source>
        <dbReference type="ARBA" id="ARBA00001946"/>
    </source>
</evidence>
<evidence type="ECO:0000256" key="3">
    <source>
        <dbReference type="ARBA" id="ARBA00005189"/>
    </source>
</evidence>
<dbReference type="PANTHER" id="PTHR45745:SF1">
    <property type="entry name" value="PHOSPHOGLUCOMUTASE 2B-RELATED"/>
    <property type="match status" value="1"/>
</dbReference>
<dbReference type="STRING" id="742743.HMPREF9453_00367"/>
<organism evidence="16 17">
    <name type="scientific">Dialister succinatiphilus YIT 11850</name>
    <dbReference type="NCBI Taxonomy" id="742743"/>
    <lineage>
        <taxon>Bacteria</taxon>
        <taxon>Bacillati</taxon>
        <taxon>Bacillota</taxon>
        <taxon>Negativicutes</taxon>
        <taxon>Veillonellales</taxon>
        <taxon>Veillonellaceae</taxon>
        <taxon>Dialister</taxon>
    </lineage>
</organism>
<sequence length="549" mass="61198">MGYKETYKDWLSWADDETKKELSALHDEKEIEDRFYRDLEFGTAGLRGIMGAGTNRMNRYTVARATKGLSEYLKALYPGELSRGLVIAYDSRNHSREFAVEAAAVLTASGIPVKIFKELEPIPVLSFSVRHFHALGGIVITASHNPPEYNGYKVYGEDGGQLVPKKADVLTEYVEKVKDLSAIDHRTREDLITWLGEDVVDLFIDTIFKESRYHGNPPPLKVVYTPLHGSGRVPVEKILGKAGFRDLLIVKEQEMPDGDFPTVSSPNPENEDALSLGIRLGKEKGADIVIGTDPDSDRIGAAVRKGSQFNLISGNQMGALLTYFLLSTGKDRLTPASTLVKTVVTGELAADIAESFHVQVVETLTGFKYIGEKITEWERNPAHDFVFGFEESYGYLAGTHARDKDAVVTAMLICEMAAYFKSLGKTLTDVLAELYETYGYYYDKSLSYTLKGLEGGRRIASIMEEARSMDMKSVIPETVETLDFEKGIGGLPRENVLKYRLAGGGWFAIRPSGTEPKIKFYYSLRGRNEEEALRLFGAYRSRLEKQFGL</sequence>
<evidence type="ECO:0000256" key="7">
    <source>
        <dbReference type="ARBA" id="ARBA00022842"/>
    </source>
</evidence>
<dbReference type="InterPro" id="IPR016066">
    <property type="entry name" value="A-D-PHexomutase_CS"/>
</dbReference>
<evidence type="ECO:0000256" key="6">
    <source>
        <dbReference type="ARBA" id="ARBA00022723"/>
    </source>
</evidence>
<dbReference type="InterPro" id="IPR016055">
    <property type="entry name" value="A-D-PHexomutase_a/b/a-I/II/III"/>
</dbReference>
<dbReference type="GO" id="GO:0006166">
    <property type="term" value="P:purine ribonucleoside salvage"/>
    <property type="evidence" value="ECO:0007669"/>
    <property type="project" value="TreeGrafter"/>
</dbReference>
<comment type="similarity">
    <text evidence="4 12">Belongs to the phosphohexose mutase family.</text>
</comment>
<dbReference type="InterPro" id="IPR005844">
    <property type="entry name" value="A-D-PHexomutase_a/b/a-I"/>
</dbReference>
<comment type="pathway">
    <text evidence="3">Lipid metabolism.</text>
</comment>
<evidence type="ECO:0000259" key="14">
    <source>
        <dbReference type="Pfam" id="PF02879"/>
    </source>
</evidence>
<dbReference type="GO" id="GO:0005975">
    <property type="term" value="P:carbohydrate metabolic process"/>
    <property type="evidence" value="ECO:0007669"/>
    <property type="project" value="InterPro"/>
</dbReference>
<feature type="domain" description="Alpha-D-phosphohexomutase alpha/beta/alpha" evidence="14">
    <location>
        <begin position="217"/>
        <end position="304"/>
    </location>
</feature>
<comment type="cofactor">
    <cofactor evidence="1">
        <name>Mg(2+)</name>
        <dbReference type="ChEBI" id="CHEBI:18420"/>
    </cofactor>
</comment>
<evidence type="ECO:0000256" key="8">
    <source>
        <dbReference type="ARBA" id="ARBA00023235"/>
    </source>
</evidence>
<proteinExistence type="inferred from homology"/>
<accession>H1CYC9</accession>
<dbReference type="PROSITE" id="PS00710">
    <property type="entry name" value="PGM_PMM"/>
    <property type="match status" value="1"/>
</dbReference>
<dbReference type="InterPro" id="IPR005841">
    <property type="entry name" value="Alpha-D-phosphohexomutase_SF"/>
</dbReference>
<name>H1CYC9_9FIRM</name>
<dbReference type="AlphaFoldDB" id="H1CYC9"/>
<dbReference type="Pfam" id="PF02880">
    <property type="entry name" value="PGM_PMM_III"/>
    <property type="match status" value="1"/>
</dbReference>
<evidence type="ECO:0000259" key="15">
    <source>
        <dbReference type="Pfam" id="PF02880"/>
    </source>
</evidence>
<evidence type="ECO:0000256" key="5">
    <source>
        <dbReference type="ARBA" id="ARBA00022553"/>
    </source>
</evidence>
<evidence type="ECO:0000256" key="9">
    <source>
        <dbReference type="ARBA" id="ARBA00039995"/>
    </source>
</evidence>
<dbReference type="GO" id="GO:0008973">
    <property type="term" value="F:phosphopentomutase activity"/>
    <property type="evidence" value="ECO:0007669"/>
    <property type="project" value="TreeGrafter"/>
</dbReference>
<dbReference type="PATRIC" id="fig|742743.3.peg.378"/>
<evidence type="ECO:0000259" key="13">
    <source>
        <dbReference type="Pfam" id="PF02878"/>
    </source>
</evidence>
<evidence type="ECO:0000256" key="10">
    <source>
        <dbReference type="ARBA" id="ARBA00041398"/>
    </source>
</evidence>
<reference evidence="16 17" key="1">
    <citation type="submission" date="2011-11" db="EMBL/GenBank/DDBJ databases">
        <title>The Genome Sequence of Dialister succinatiphilus YIT 11850.</title>
        <authorList>
            <consortium name="The Broad Institute Genome Sequencing Platform"/>
            <person name="Earl A."/>
            <person name="Ward D."/>
            <person name="Feldgarden M."/>
            <person name="Gevers D."/>
            <person name="Morotomi M."/>
            <person name="Young S.K."/>
            <person name="Zeng Q."/>
            <person name="Gargeya S."/>
            <person name="Fitzgerald M."/>
            <person name="Haas B."/>
            <person name="Abouelleil A."/>
            <person name="Alvarado L."/>
            <person name="Arachchi H.M."/>
            <person name="Berlin A."/>
            <person name="Brown A."/>
            <person name="Chapman S.B."/>
            <person name="Dunbar C."/>
            <person name="Gearin G."/>
            <person name="Goldberg J."/>
            <person name="Griggs A."/>
            <person name="Gujja S."/>
            <person name="Heiman D."/>
            <person name="Howarth C."/>
            <person name="Lui A."/>
            <person name="MacDonald P.J.P."/>
            <person name="Montmayeur A."/>
            <person name="Murphy C."/>
            <person name="Neiman D."/>
            <person name="Pearson M."/>
            <person name="Priest M."/>
            <person name="Roberts A."/>
            <person name="Saif S."/>
            <person name="Shea T."/>
            <person name="Sisk P."/>
            <person name="Stolte C."/>
            <person name="Sykes S."/>
            <person name="Wortman J."/>
            <person name="Nusbaum C."/>
            <person name="Birren B."/>
        </authorList>
    </citation>
    <scope>NUCLEOTIDE SEQUENCE [LARGE SCALE GENOMIC DNA]</scope>
    <source>
        <strain evidence="16 17">YIT 11850</strain>
    </source>
</reference>